<dbReference type="EMBL" id="CM056814">
    <property type="protein sequence ID" value="KAJ8627789.1"/>
    <property type="molecule type" value="Genomic_DNA"/>
</dbReference>
<evidence type="ECO:0000313" key="1">
    <source>
        <dbReference type="EMBL" id="KAJ8627789.1"/>
    </source>
</evidence>
<evidence type="ECO:0000313" key="2">
    <source>
        <dbReference type="Proteomes" id="UP001234297"/>
    </source>
</evidence>
<name>A0ACC2L2T3_PERAE</name>
<sequence>MAPSTSTDTANSNEDTRVPAGIVSLDHDHISGVSFNNQDQDDYRIRYSSAILHHHSNNNNPSATTGGKKQQHKNHHQLPPTNPSLQVLYEPNLDPSQKARKPSSSHSQVKFD</sequence>
<keyword evidence="2" id="KW-1185">Reference proteome</keyword>
<dbReference type="Proteomes" id="UP001234297">
    <property type="component" value="Chromosome 6"/>
</dbReference>
<protein>
    <submittedName>
        <fullName evidence="1">Uncharacterized protein</fullName>
    </submittedName>
</protein>
<accession>A0ACC2L2T3</accession>
<gene>
    <name evidence="1" type="ORF">MRB53_021096</name>
</gene>
<organism evidence="1 2">
    <name type="scientific">Persea americana</name>
    <name type="common">Avocado</name>
    <dbReference type="NCBI Taxonomy" id="3435"/>
    <lineage>
        <taxon>Eukaryota</taxon>
        <taxon>Viridiplantae</taxon>
        <taxon>Streptophyta</taxon>
        <taxon>Embryophyta</taxon>
        <taxon>Tracheophyta</taxon>
        <taxon>Spermatophyta</taxon>
        <taxon>Magnoliopsida</taxon>
        <taxon>Magnoliidae</taxon>
        <taxon>Laurales</taxon>
        <taxon>Lauraceae</taxon>
        <taxon>Persea</taxon>
    </lineage>
</organism>
<comment type="caution">
    <text evidence="1">The sequence shown here is derived from an EMBL/GenBank/DDBJ whole genome shotgun (WGS) entry which is preliminary data.</text>
</comment>
<proteinExistence type="predicted"/>
<reference evidence="1 2" key="1">
    <citation type="journal article" date="2022" name="Hortic Res">
        <title>A haplotype resolved chromosomal level avocado genome allows analysis of novel avocado genes.</title>
        <authorList>
            <person name="Nath O."/>
            <person name="Fletcher S.J."/>
            <person name="Hayward A."/>
            <person name="Shaw L.M."/>
            <person name="Masouleh A.K."/>
            <person name="Furtado A."/>
            <person name="Henry R.J."/>
            <person name="Mitter N."/>
        </authorList>
    </citation>
    <scope>NUCLEOTIDE SEQUENCE [LARGE SCALE GENOMIC DNA]</scope>
    <source>
        <strain evidence="2">cv. Hass</strain>
    </source>
</reference>